<evidence type="ECO:0000313" key="2">
    <source>
        <dbReference type="EMBL" id="OXA41515.1"/>
    </source>
</evidence>
<name>A0A226D7J7_FOLCA</name>
<sequence length="396" mass="43986">MPNISDYLPLIRAQFFIKNLFLCNFITWSRKEGRFVPIFWNNVKYTLPLGIITVQVATVLARMRSLISNGPKNTFLTHIISCCLSLSNVGHWLMGVACKKKSAEITAYFNGILVTHGKINSGRGTKLCLRDVIDTAKRTLGDVAHGESGRFALCIGLFTQITPTILLYLLVVVWPCAMPHLLRSSFPDCVVNGNAFVWDFGVSEDFKWAVTFIDMFSAGYGMCVACVAVSFVFQCGVTTRHSLNLGSIMAYKQAQILTTAVNNINQGDNLPIMITDLTWVGITCLYAVAAHHSKLSVPALLIAVVLGLDCTFATSFVIYKAGADLYQLSKDVMQGWRGRESMLRNRYLRRMKASCNVLKIRMGNSGNFVEKTTPLIIFQFSMEQVASLLLISVRNT</sequence>
<dbReference type="Proteomes" id="UP000198287">
    <property type="component" value="Unassembled WGS sequence"/>
</dbReference>
<organism evidence="2 3">
    <name type="scientific">Folsomia candida</name>
    <name type="common">Springtail</name>
    <dbReference type="NCBI Taxonomy" id="158441"/>
    <lineage>
        <taxon>Eukaryota</taxon>
        <taxon>Metazoa</taxon>
        <taxon>Ecdysozoa</taxon>
        <taxon>Arthropoda</taxon>
        <taxon>Hexapoda</taxon>
        <taxon>Collembola</taxon>
        <taxon>Entomobryomorpha</taxon>
        <taxon>Isotomoidea</taxon>
        <taxon>Isotomidae</taxon>
        <taxon>Proisotominae</taxon>
        <taxon>Folsomia</taxon>
    </lineage>
</organism>
<protein>
    <recommendedName>
        <fullName evidence="4">Odorant receptor</fullName>
    </recommendedName>
</protein>
<feature type="transmembrane region" description="Helical" evidence="1">
    <location>
        <begin position="208"/>
        <end position="233"/>
    </location>
</feature>
<reference evidence="2 3" key="1">
    <citation type="submission" date="2015-12" db="EMBL/GenBank/DDBJ databases">
        <title>The genome of Folsomia candida.</title>
        <authorList>
            <person name="Faddeeva A."/>
            <person name="Derks M.F."/>
            <person name="Anvar Y."/>
            <person name="Smit S."/>
            <person name="Van Straalen N."/>
            <person name="Roelofs D."/>
        </authorList>
    </citation>
    <scope>NUCLEOTIDE SEQUENCE [LARGE SCALE GENOMIC DNA]</scope>
    <source>
        <strain evidence="2 3">VU population</strain>
        <tissue evidence="2">Whole body</tissue>
    </source>
</reference>
<proteinExistence type="predicted"/>
<feature type="transmembrane region" description="Helical" evidence="1">
    <location>
        <begin position="45"/>
        <end position="63"/>
    </location>
</feature>
<feature type="transmembrane region" description="Helical" evidence="1">
    <location>
        <begin position="270"/>
        <end position="289"/>
    </location>
</feature>
<comment type="caution">
    <text evidence="2">The sequence shown here is derived from an EMBL/GenBank/DDBJ whole genome shotgun (WGS) entry which is preliminary data.</text>
</comment>
<keyword evidence="3" id="KW-1185">Reference proteome</keyword>
<accession>A0A226D7J7</accession>
<feature type="transmembrane region" description="Helical" evidence="1">
    <location>
        <begin position="295"/>
        <end position="319"/>
    </location>
</feature>
<dbReference type="AlphaFoldDB" id="A0A226D7J7"/>
<keyword evidence="1" id="KW-0812">Transmembrane</keyword>
<keyword evidence="1" id="KW-0472">Membrane</keyword>
<evidence type="ECO:0008006" key="4">
    <source>
        <dbReference type="Google" id="ProtNLM"/>
    </source>
</evidence>
<evidence type="ECO:0000313" key="3">
    <source>
        <dbReference type="Proteomes" id="UP000198287"/>
    </source>
</evidence>
<feature type="transmembrane region" description="Helical" evidence="1">
    <location>
        <begin position="151"/>
        <end position="174"/>
    </location>
</feature>
<keyword evidence="1" id="KW-1133">Transmembrane helix</keyword>
<dbReference type="EMBL" id="LNIX01000029">
    <property type="protein sequence ID" value="OXA41515.1"/>
    <property type="molecule type" value="Genomic_DNA"/>
</dbReference>
<evidence type="ECO:0000256" key="1">
    <source>
        <dbReference type="SAM" id="Phobius"/>
    </source>
</evidence>
<gene>
    <name evidence="2" type="ORF">Fcan01_23832</name>
</gene>